<evidence type="ECO:0000313" key="3">
    <source>
        <dbReference type="Proteomes" id="UP000439123"/>
    </source>
</evidence>
<comment type="caution">
    <text evidence="2">The sequence shown here is derived from an EMBL/GenBank/DDBJ whole genome shotgun (WGS) entry which is preliminary data.</text>
</comment>
<dbReference type="Pfam" id="PF18757">
    <property type="entry name" value="Nmad5"/>
    <property type="match status" value="1"/>
</dbReference>
<proteinExistence type="predicted"/>
<dbReference type="EMBL" id="CABWLC010000008">
    <property type="protein sequence ID" value="VXA84031.1"/>
    <property type="molecule type" value="Genomic_DNA"/>
</dbReference>
<dbReference type="RefSeq" id="WP_159158919.1">
    <property type="nucleotide sequence ID" value="NZ_LR732798.1"/>
</dbReference>
<evidence type="ECO:0000313" key="2">
    <source>
        <dbReference type="EMBL" id="VXA84031.1"/>
    </source>
</evidence>
<reference evidence="2 3" key="1">
    <citation type="submission" date="2019-10" db="EMBL/GenBank/DDBJ databases">
        <authorList>
            <person name="Karimi E."/>
        </authorList>
    </citation>
    <scope>NUCLEOTIDE SEQUENCE [LARGE SCALE GENOMIC DNA]</scope>
    <source>
        <strain evidence="2">Aeromonas sp. 8C</strain>
    </source>
</reference>
<gene>
    <name evidence="2" type="ORF">AERO8C_160184</name>
</gene>
<evidence type="ECO:0000259" key="1">
    <source>
        <dbReference type="Pfam" id="PF18757"/>
    </source>
</evidence>
<dbReference type="Proteomes" id="UP000439123">
    <property type="component" value="Unassembled WGS sequence"/>
</dbReference>
<protein>
    <submittedName>
        <fullName evidence="2">Contig_80, whole genome shotgun sequence</fullName>
    </submittedName>
</protein>
<feature type="domain" description="Nucleotide modification associated" evidence="1">
    <location>
        <begin position="1"/>
        <end position="198"/>
    </location>
</feature>
<dbReference type="AlphaFoldDB" id="A0A653KZM3"/>
<accession>A0A653KZM3</accession>
<sequence length="204" mass="22269">MRLTNEIKLQIIKAAAVKAGIPAEEEALRLRRVDWAEAVRVDSLGGKEGAEAVDKAIEQIKAITKALPEGVTTGYQPINVDSDFYLNCGGISIRPRFNGTFGYDSCHEAVRKPCRSCKLAADHPLAIEFHQLEQDAKSLKEKREHIENSVAAAMSGINTDNQLLKVWPEAAELMPKEIKKVQLPAVQTADLNALIGLPSDKDAA</sequence>
<organism evidence="2 3">
    <name type="scientific">Aeromonas veronii</name>
    <dbReference type="NCBI Taxonomy" id="654"/>
    <lineage>
        <taxon>Bacteria</taxon>
        <taxon>Pseudomonadati</taxon>
        <taxon>Pseudomonadota</taxon>
        <taxon>Gammaproteobacteria</taxon>
        <taxon>Aeromonadales</taxon>
        <taxon>Aeromonadaceae</taxon>
        <taxon>Aeromonas</taxon>
    </lineage>
</organism>
<dbReference type="InterPro" id="IPR040835">
    <property type="entry name" value="Nmad5"/>
</dbReference>
<name>A0A653KZM3_AERVE</name>